<dbReference type="EMBL" id="JAVHJO010000001">
    <property type="protein sequence ID" value="KAK6544436.1"/>
    <property type="molecule type" value="Genomic_DNA"/>
</dbReference>
<comment type="caution">
    <text evidence="1">The sequence shown here is derived from an EMBL/GenBank/DDBJ whole genome shotgun (WGS) entry which is preliminary data.</text>
</comment>
<dbReference type="InterPro" id="IPR011009">
    <property type="entry name" value="Kinase-like_dom_sf"/>
</dbReference>
<dbReference type="PANTHER" id="PTHR37171:SF1">
    <property type="entry name" value="SERINE_THREONINE-PROTEIN KINASE YRZF-RELATED"/>
    <property type="match status" value="1"/>
</dbReference>
<dbReference type="Proteomes" id="UP001365542">
    <property type="component" value="Unassembled WGS sequence"/>
</dbReference>
<accession>A0AAV9XS67</accession>
<dbReference type="InterPro" id="IPR052396">
    <property type="entry name" value="Meiotic_Drive_Suppr_Kinase"/>
</dbReference>
<name>A0AAV9XS67_9PEZI</name>
<dbReference type="SUPFAM" id="SSF56112">
    <property type="entry name" value="Protein kinase-like (PK-like)"/>
    <property type="match status" value="1"/>
</dbReference>
<reference evidence="1 2" key="1">
    <citation type="submission" date="2019-10" db="EMBL/GenBank/DDBJ databases">
        <authorList>
            <person name="Palmer J.M."/>
        </authorList>
    </citation>
    <scope>NUCLEOTIDE SEQUENCE [LARGE SCALE GENOMIC DNA]</scope>
    <source>
        <strain evidence="1 2">TWF694</strain>
    </source>
</reference>
<keyword evidence="2" id="KW-1185">Reference proteome</keyword>
<proteinExistence type="predicted"/>
<dbReference type="Pfam" id="PF06293">
    <property type="entry name" value="Kdo"/>
    <property type="match status" value="1"/>
</dbReference>
<organism evidence="1 2">
    <name type="scientific">Orbilia ellipsospora</name>
    <dbReference type="NCBI Taxonomy" id="2528407"/>
    <lineage>
        <taxon>Eukaryota</taxon>
        <taxon>Fungi</taxon>
        <taxon>Dikarya</taxon>
        <taxon>Ascomycota</taxon>
        <taxon>Pezizomycotina</taxon>
        <taxon>Orbiliomycetes</taxon>
        <taxon>Orbiliales</taxon>
        <taxon>Orbiliaceae</taxon>
        <taxon>Orbilia</taxon>
    </lineage>
</organism>
<dbReference type="AlphaFoldDB" id="A0AAV9XS67"/>
<evidence type="ECO:0008006" key="3">
    <source>
        <dbReference type="Google" id="ProtNLM"/>
    </source>
</evidence>
<sequence>MKLIDYLEAHNPLSLILGETLSRETAPNVANGRRCPNLGEWRNFWGGIREMLGPARARQFSALRETKDEFLWNNRLHRNVSTGRDVLLALNNIVGRPVEEILGRVYGIDSAFGDARVTVKVGDPDRVLFALRELTQGSPQEDASAIFNEALFVVEARISWLLDLRSLHVRYNEELRAARAGTEPSVADQSELLKAVAQVHAYMVMNDLPYGILTTYDSTYFFRLIRGGRNTRFEVSPEIRQDHTGDFNLVAAFVGIAVRRWRELQSLGLGRNPKYLVSGLPRPLFIPCKEDIAGCLGQRKFQSGVAQPLDPGFQLFVDAESAPSGGIKRTEDIKVAIRFERFVSRNLASTSYGSLEFGRETKTVILKVYDLSTPGIARVCEREIEIHSILAPLQGVSVPKVWAIGTLWGLLKVIAMEPCGKQVPQPPPAEYYEQAPVLLRAVHSHGIVHGDIALRNFTVSEGKRFWLIDFNSSRQGTAKDFRREETNFLEQLRRMKEGYIARRQAENMSSTSRTSRRATKL</sequence>
<dbReference type="PANTHER" id="PTHR37171">
    <property type="entry name" value="SERINE/THREONINE-PROTEIN KINASE YRZF-RELATED"/>
    <property type="match status" value="1"/>
</dbReference>
<evidence type="ECO:0000313" key="2">
    <source>
        <dbReference type="Proteomes" id="UP001365542"/>
    </source>
</evidence>
<protein>
    <recommendedName>
        <fullName evidence="3">Non-specific serine/threonine protein kinase</fullName>
    </recommendedName>
</protein>
<gene>
    <name evidence="1" type="ORF">TWF694_001131</name>
</gene>
<evidence type="ECO:0000313" key="1">
    <source>
        <dbReference type="EMBL" id="KAK6544436.1"/>
    </source>
</evidence>
<dbReference type="Gene3D" id="1.10.510.10">
    <property type="entry name" value="Transferase(Phosphotransferase) domain 1"/>
    <property type="match status" value="1"/>
</dbReference>